<dbReference type="Proteomes" id="UP000545606">
    <property type="component" value="Unassembled WGS sequence"/>
</dbReference>
<sequence length="51" mass="5638">MPRKNPMCMAEWKKLLVLSFVLLPILLVGVVALYGFAVWGLQLLFLGPPGP</sequence>
<dbReference type="AlphaFoldDB" id="A0A838YCD0"/>
<dbReference type="EMBL" id="JACERN010000041">
    <property type="protein sequence ID" value="MBA4710147.1"/>
    <property type="molecule type" value="Genomic_DNA"/>
</dbReference>
<gene>
    <name evidence="1" type="ORF">H2Z84_17395</name>
</gene>
<protein>
    <submittedName>
        <fullName evidence="1">TorE protein</fullName>
    </submittedName>
</protein>
<evidence type="ECO:0000313" key="2">
    <source>
        <dbReference type="Proteomes" id="UP000545606"/>
    </source>
</evidence>
<dbReference type="RefSeq" id="WP_181837068.1">
    <property type="nucleotide sequence ID" value="NZ_JACERN010000041.1"/>
</dbReference>
<evidence type="ECO:0000313" key="1">
    <source>
        <dbReference type="EMBL" id="MBA4710147.1"/>
    </source>
</evidence>
<proteinExistence type="predicted"/>
<dbReference type="Pfam" id="PF06796">
    <property type="entry name" value="NapE"/>
    <property type="match status" value="1"/>
</dbReference>
<organism evidence="1 2">
    <name type="scientific">Aquitalea aquatica</name>
    <dbReference type="NCBI Taxonomy" id="3044273"/>
    <lineage>
        <taxon>Bacteria</taxon>
        <taxon>Pseudomonadati</taxon>
        <taxon>Pseudomonadota</taxon>
        <taxon>Betaproteobacteria</taxon>
        <taxon>Neisseriales</taxon>
        <taxon>Chromobacteriaceae</taxon>
        <taxon>Aquitalea</taxon>
    </lineage>
</organism>
<accession>A0A838YCD0</accession>
<name>A0A838YCD0_9NEIS</name>
<reference evidence="1 2" key="1">
    <citation type="submission" date="2020-07" db="EMBL/GenBank/DDBJ databases">
        <title>Draft genome sequence of violacein-producing bacteria and related species.</title>
        <authorList>
            <person name="Wilson H.S."/>
            <person name="De Leon M.E."/>
        </authorList>
    </citation>
    <scope>NUCLEOTIDE SEQUENCE [LARGE SCALE GENOMIC DNA]</scope>
    <source>
        <strain evidence="1 2">HSC-21Su07</strain>
    </source>
</reference>
<dbReference type="InterPro" id="IPR010649">
    <property type="entry name" value="NapE_TorE"/>
</dbReference>
<comment type="caution">
    <text evidence="1">The sequence shown here is derived from an EMBL/GenBank/DDBJ whole genome shotgun (WGS) entry which is preliminary data.</text>
</comment>
<keyword evidence="2" id="KW-1185">Reference proteome</keyword>